<dbReference type="Proteomes" id="UP000237640">
    <property type="component" value="Unassembled WGS sequence"/>
</dbReference>
<evidence type="ECO:0000313" key="4">
    <source>
        <dbReference type="Proteomes" id="UP000237640"/>
    </source>
</evidence>
<dbReference type="AlphaFoldDB" id="A0A2T0MAR5"/>
<accession>A0A2T0MAR5</accession>
<gene>
    <name evidence="3" type="ORF">CLV81_2995</name>
</gene>
<dbReference type="Gene3D" id="3.30.530.20">
    <property type="match status" value="1"/>
</dbReference>
<feature type="domain" description="Activator of Hsp90 ATPase homologue 1/2-like C-terminal" evidence="2">
    <location>
        <begin position="29"/>
        <end position="133"/>
    </location>
</feature>
<dbReference type="InterPro" id="IPR013538">
    <property type="entry name" value="ASHA1/2-like_C"/>
</dbReference>
<proteinExistence type="inferred from homology"/>
<comment type="caution">
    <text evidence="3">The sequence shown here is derived from an EMBL/GenBank/DDBJ whole genome shotgun (WGS) entry which is preliminary data.</text>
</comment>
<dbReference type="SUPFAM" id="SSF55961">
    <property type="entry name" value="Bet v1-like"/>
    <property type="match status" value="1"/>
</dbReference>
<evidence type="ECO:0000313" key="3">
    <source>
        <dbReference type="EMBL" id="PRX54593.1"/>
    </source>
</evidence>
<reference evidence="3 4" key="1">
    <citation type="submission" date="2018-03" db="EMBL/GenBank/DDBJ databases">
        <title>Genomic Encyclopedia of Archaeal and Bacterial Type Strains, Phase II (KMG-II): from individual species to whole genera.</title>
        <authorList>
            <person name="Goeker M."/>
        </authorList>
    </citation>
    <scope>NUCLEOTIDE SEQUENCE [LARGE SCALE GENOMIC DNA]</scope>
    <source>
        <strain evidence="3 4">DSM 25027</strain>
    </source>
</reference>
<name>A0A2T0MAR5_9FLAO</name>
<dbReference type="Pfam" id="PF08327">
    <property type="entry name" value="AHSA1"/>
    <property type="match status" value="1"/>
</dbReference>
<protein>
    <submittedName>
        <fullName evidence="3">Uncharacterized protein YndB with AHSA1/START domain</fullName>
    </submittedName>
</protein>
<dbReference type="EMBL" id="PVYX01000002">
    <property type="protein sequence ID" value="PRX54593.1"/>
    <property type="molecule type" value="Genomic_DNA"/>
</dbReference>
<evidence type="ECO:0000256" key="1">
    <source>
        <dbReference type="ARBA" id="ARBA00006817"/>
    </source>
</evidence>
<sequence length="156" mass="18051">MLTRLNSNNVSSVDEQMKTITWKLYLKSNPKAVFDLISTAEGRKKFWAEKATEVNGIIQFTFPNGQEYKGQILKTIPNRKFYLDYFNSLVKFNLEPSENDGTDLILINENVDESEFSEVNAGWISVLMNLKAVADFNCDLRNHDPKRTWNQDYAEN</sequence>
<dbReference type="InterPro" id="IPR023393">
    <property type="entry name" value="START-like_dom_sf"/>
</dbReference>
<keyword evidence="4" id="KW-1185">Reference proteome</keyword>
<evidence type="ECO:0000259" key="2">
    <source>
        <dbReference type="Pfam" id="PF08327"/>
    </source>
</evidence>
<dbReference type="CDD" id="cd07814">
    <property type="entry name" value="SRPBCC_CalC_Aha1-like"/>
    <property type="match status" value="1"/>
</dbReference>
<organism evidence="3 4">
    <name type="scientific">Flagellimonas meridianipacifica</name>
    <dbReference type="NCBI Taxonomy" id="1080225"/>
    <lineage>
        <taxon>Bacteria</taxon>
        <taxon>Pseudomonadati</taxon>
        <taxon>Bacteroidota</taxon>
        <taxon>Flavobacteriia</taxon>
        <taxon>Flavobacteriales</taxon>
        <taxon>Flavobacteriaceae</taxon>
        <taxon>Flagellimonas</taxon>
    </lineage>
</organism>
<comment type="similarity">
    <text evidence="1">Belongs to the AHA1 family.</text>
</comment>